<dbReference type="EMBL" id="AP022038">
    <property type="protein sequence ID" value="BBR39891.1"/>
    <property type="molecule type" value="Genomic_DNA"/>
</dbReference>
<organism evidence="3 4">
    <name type="scientific">Aeromonas veronii</name>
    <dbReference type="NCBI Taxonomy" id="654"/>
    <lineage>
        <taxon>Bacteria</taxon>
        <taxon>Pseudomonadati</taxon>
        <taxon>Pseudomonadota</taxon>
        <taxon>Gammaproteobacteria</taxon>
        <taxon>Aeromonadales</taxon>
        <taxon>Aeromonadaceae</taxon>
        <taxon>Aeromonas</taxon>
    </lineage>
</organism>
<keyword evidence="1" id="KW-0812">Transmembrane</keyword>
<dbReference type="AlphaFoldDB" id="A0A6S5CIY4"/>
<gene>
    <name evidence="3" type="ORF">WP3W19E03_24160</name>
</gene>
<evidence type="ECO:0000313" key="3">
    <source>
        <dbReference type="EMBL" id="BBR39891.1"/>
    </source>
</evidence>
<feature type="transmembrane region" description="Helical" evidence="1">
    <location>
        <begin position="44"/>
        <end position="67"/>
    </location>
</feature>
<keyword evidence="1" id="KW-0472">Membrane</keyword>
<dbReference type="Pfam" id="PF13127">
    <property type="entry name" value="DUF3955"/>
    <property type="match status" value="1"/>
</dbReference>
<evidence type="ECO:0000259" key="2">
    <source>
        <dbReference type="Pfam" id="PF13127"/>
    </source>
</evidence>
<reference evidence="3 4" key="1">
    <citation type="submission" date="2019-12" db="EMBL/GenBank/DDBJ databases">
        <title>complete genome sequences of Aeromonas veronii str. WP3-W19-ESBL-03 isolated from wastewater treatment plant effluent.</title>
        <authorList>
            <person name="Sekizuka T."/>
            <person name="Itokawa K."/>
            <person name="Yatsu K."/>
            <person name="Inamine Y."/>
            <person name="Kuroda M."/>
        </authorList>
    </citation>
    <scope>NUCLEOTIDE SEQUENCE [LARGE SCALE GENOMIC DNA]</scope>
    <source>
        <strain evidence="3 4">WP3-W19-ESBL-03</strain>
    </source>
</reference>
<proteinExistence type="predicted"/>
<accession>A0A6S5CIY4</accession>
<name>A0A6S5CIY4_AERVE</name>
<dbReference type="Proteomes" id="UP000515442">
    <property type="component" value="Chromosome"/>
</dbReference>
<evidence type="ECO:0000313" key="4">
    <source>
        <dbReference type="Proteomes" id="UP000515442"/>
    </source>
</evidence>
<keyword evidence="1" id="KW-1133">Transmembrane helix</keyword>
<feature type="domain" description="DUF3955" evidence="2">
    <location>
        <begin position="8"/>
        <end position="63"/>
    </location>
</feature>
<protein>
    <recommendedName>
        <fullName evidence="2">DUF3955 domain-containing protein</fullName>
    </recommendedName>
</protein>
<sequence>MIMTIMMRTGAVLAAMGVCCLVAFELIGSTVDEDGTLHEPFGLIPIGLLLLGVAILLLLAGAVKGVWLRHHGRT</sequence>
<dbReference type="RefSeq" id="WP_042657494.1">
    <property type="nucleotide sequence ID" value="NZ_AP022038.1"/>
</dbReference>
<evidence type="ECO:0000256" key="1">
    <source>
        <dbReference type="SAM" id="Phobius"/>
    </source>
</evidence>
<dbReference type="InterPro" id="IPR025016">
    <property type="entry name" value="DUF3955"/>
</dbReference>